<evidence type="ECO:0000259" key="2">
    <source>
        <dbReference type="PROSITE" id="PS50883"/>
    </source>
</evidence>
<evidence type="ECO:0000259" key="3">
    <source>
        <dbReference type="PROSITE" id="PS50887"/>
    </source>
</evidence>
<feature type="transmembrane region" description="Helical" evidence="1">
    <location>
        <begin position="276"/>
        <end position="294"/>
    </location>
</feature>
<keyword evidence="1" id="KW-0472">Membrane</keyword>
<dbReference type="Pfam" id="PF00563">
    <property type="entry name" value="EAL"/>
    <property type="match status" value="1"/>
</dbReference>
<accession>A0ABT6WUT3</accession>
<keyword evidence="1" id="KW-0812">Transmembrane</keyword>
<gene>
    <name evidence="4" type="ORF">QLQ12_33365</name>
</gene>
<dbReference type="GO" id="GO:0052621">
    <property type="term" value="F:diguanylate cyclase activity"/>
    <property type="evidence" value="ECO:0007669"/>
    <property type="project" value="UniProtKB-EC"/>
</dbReference>
<dbReference type="EMBL" id="JASCTH010000026">
    <property type="protein sequence ID" value="MDI6103511.1"/>
    <property type="molecule type" value="Genomic_DNA"/>
</dbReference>
<dbReference type="Gene3D" id="3.30.70.270">
    <property type="match status" value="1"/>
</dbReference>
<dbReference type="SUPFAM" id="SSF141868">
    <property type="entry name" value="EAL domain-like"/>
    <property type="match status" value="1"/>
</dbReference>
<dbReference type="CDD" id="cd01948">
    <property type="entry name" value="EAL"/>
    <property type="match status" value="1"/>
</dbReference>
<dbReference type="NCBIfam" id="TIGR00254">
    <property type="entry name" value="GGDEF"/>
    <property type="match status" value="1"/>
</dbReference>
<feature type="transmembrane region" description="Helical" evidence="1">
    <location>
        <begin position="211"/>
        <end position="230"/>
    </location>
</feature>
<comment type="caution">
    <text evidence="4">The sequence shown here is derived from an EMBL/GenBank/DDBJ whole genome shotgun (WGS) entry which is preliminary data.</text>
</comment>
<dbReference type="EC" id="2.7.7.65" evidence="4"/>
<feature type="domain" description="GGDEF" evidence="3">
    <location>
        <begin position="376"/>
        <end position="507"/>
    </location>
</feature>
<dbReference type="InterPro" id="IPR000160">
    <property type="entry name" value="GGDEF_dom"/>
</dbReference>
<feature type="transmembrane region" description="Helical" evidence="1">
    <location>
        <begin position="77"/>
        <end position="97"/>
    </location>
</feature>
<dbReference type="GO" id="GO:0071111">
    <property type="term" value="F:cyclic-guanylate-specific phosphodiesterase activity"/>
    <property type="evidence" value="ECO:0007669"/>
    <property type="project" value="UniProtKB-EC"/>
</dbReference>
<dbReference type="Proteomes" id="UP001241758">
    <property type="component" value="Unassembled WGS sequence"/>
</dbReference>
<dbReference type="SMART" id="SM00052">
    <property type="entry name" value="EAL"/>
    <property type="match status" value="1"/>
</dbReference>
<feature type="domain" description="EAL" evidence="2">
    <location>
        <begin position="516"/>
        <end position="771"/>
    </location>
</feature>
<dbReference type="Gene3D" id="3.20.20.450">
    <property type="entry name" value="EAL domain"/>
    <property type="match status" value="1"/>
</dbReference>
<protein>
    <submittedName>
        <fullName evidence="4">Bifunctional diguanylate cyclase/phosphodiesterase</fullName>
        <ecNumber evidence="4">2.7.7.65</ecNumber>
        <ecNumber evidence="4">3.1.4.52</ecNumber>
    </submittedName>
</protein>
<dbReference type="PROSITE" id="PS50883">
    <property type="entry name" value="EAL"/>
    <property type="match status" value="1"/>
</dbReference>
<dbReference type="PANTHER" id="PTHR33121">
    <property type="entry name" value="CYCLIC DI-GMP PHOSPHODIESTERASE PDEF"/>
    <property type="match status" value="1"/>
</dbReference>
<dbReference type="InterPro" id="IPR043128">
    <property type="entry name" value="Rev_trsase/Diguanyl_cyclase"/>
</dbReference>
<keyword evidence="4" id="KW-0378">Hydrolase</keyword>
<feature type="transmembrane region" description="Helical" evidence="1">
    <location>
        <begin position="236"/>
        <end position="255"/>
    </location>
</feature>
<keyword evidence="1" id="KW-1133">Transmembrane helix</keyword>
<dbReference type="RefSeq" id="WP_282764686.1">
    <property type="nucleotide sequence ID" value="NZ_JASCTH010000026.1"/>
</dbReference>
<keyword evidence="5" id="KW-1185">Reference proteome</keyword>
<proteinExistence type="predicted"/>
<dbReference type="InterPro" id="IPR029787">
    <property type="entry name" value="Nucleotide_cyclase"/>
</dbReference>
<dbReference type="PANTHER" id="PTHR33121:SF70">
    <property type="entry name" value="SIGNALING PROTEIN YKOW"/>
    <property type="match status" value="1"/>
</dbReference>
<feature type="transmembrane region" description="Helical" evidence="1">
    <location>
        <begin position="17"/>
        <end position="39"/>
    </location>
</feature>
<keyword evidence="4" id="KW-0548">Nucleotidyltransferase</keyword>
<sequence length="789" mass="84974">MHVQSAFRPARRRPDPALVAALGLITFVMGWFVTGLWHVWGQPMLPWLAIPALSALTTYECWRTSCCAGLDADTRRFWGRLGLACVILVPGALSTMYDALSGPVPSQLISVRTQILFGCALALVLTALLRLPSWRRTSGDWLRFGLDTGITMIIAGTLVWHYSLSRIDFSSSPTATPPSVIVTVIVAAVSLVTFVKVAFSGAGRLDRGSLYLLSAGVAMAAAAGTIAPFILDRPYLSTGMVAFPVAEIATIVAARRQRLRRDAPPPARPVARRFSLVPYLSVGLLYVAVLRFVAPAGGEVLLLALAATAVTVLVVLRQLTTLRDNARLLDTVDASLTQLKAYQKQLDHQITHDELTGIGNRSAYADEISARLAAGEPFVVALLDLDDFKTVNDRYGHSTGDALLRTISRRLHDRLRPEDTVARLGGDEFTLLLPGLSTAETDGLLRELLTVVQAPVLEGDLEMVPRISVGLTASRPDDTAGELLRRADVAMYAAKTAGGGRWTWFDPIMDQLAADDARLAADLRQAIARDELFLLYQPIVELPHGGLAGVEALVRWRHPKHGLISPGVFIPLAERNGYIVEVGRWVVEQAVQQAARWERELGPDAPAKVSVNVSARQLGEPGFPAEMAAVLSAAGLDPARLVVEVTETAVLGTGVALEVVRALAAQGLSIALDDFGTGQSSLSLLVHCPVSWLKVDKSFVDGVTTDSPQAVIVDSLIGITEGLRMQAVAEGVETAEQAERLHQAGYRFAQGFHFARPMSEADIELLATVREPRRSPADLGSVSRTPSSR</sequence>
<evidence type="ECO:0000313" key="5">
    <source>
        <dbReference type="Proteomes" id="UP001241758"/>
    </source>
</evidence>
<name>A0ABT6WUT3_9ACTN</name>
<evidence type="ECO:0000256" key="1">
    <source>
        <dbReference type="SAM" id="Phobius"/>
    </source>
</evidence>
<evidence type="ECO:0000313" key="4">
    <source>
        <dbReference type="EMBL" id="MDI6103511.1"/>
    </source>
</evidence>
<dbReference type="InterPro" id="IPR035919">
    <property type="entry name" value="EAL_sf"/>
</dbReference>
<dbReference type="SMART" id="SM00267">
    <property type="entry name" value="GGDEF"/>
    <property type="match status" value="1"/>
</dbReference>
<dbReference type="EC" id="3.1.4.52" evidence="4"/>
<dbReference type="InterPro" id="IPR001633">
    <property type="entry name" value="EAL_dom"/>
</dbReference>
<dbReference type="PROSITE" id="PS50887">
    <property type="entry name" value="GGDEF"/>
    <property type="match status" value="1"/>
</dbReference>
<reference evidence="4 5" key="1">
    <citation type="submission" date="2023-05" db="EMBL/GenBank/DDBJ databases">
        <title>Actinoplanes sp. NEAU-A12 genome sequencing.</title>
        <authorList>
            <person name="Wang Z.-S."/>
        </authorList>
    </citation>
    <scope>NUCLEOTIDE SEQUENCE [LARGE SCALE GENOMIC DNA]</scope>
    <source>
        <strain evidence="4 5">NEAU-A12</strain>
    </source>
</reference>
<keyword evidence="4" id="KW-0808">Transferase</keyword>
<organism evidence="4 5">
    <name type="scientific">Actinoplanes sandaracinus</name>
    <dbReference type="NCBI Taxonomy" id="3045177"/>
    <lineage>
        <taxon>Bacteria</taxon>
        <taxon>Bacillati</taxon>
        <taxon>Actinomycetota</taxon>
        <taxon>Actinomycetes</taxon>
        <taxon>Micromonosporales</taxon>
        <taxon>Micromonosporaceae</taxon>
        <taxon>Actinoplanes</taxon>
    </lineage>
</organism>
<feature type="transmembrane region" description="Helical" evidence="1">
    <location>
        <begin position="45"/>
        <end position="65"/>
    </location>
</feature>
<feature type="transmembrane region" description="Helical" evidence="1">
    <location>
        <begin position="180"/>
        <end position="199"/>
    </location>
</feature>
<feature type="transmembrane region" description="Helical" evidence="1">
    <location>
        <begin position="109"/>
        <end position="129"/>
    </location>
</feature>
<dbReference type="Pfam" id="PF00990">
    <property type="entry name" value="GGDEF"/>
    <property type="match status" value="1"/>
</dbReference>
<feature type="transmembrane region" description="Helical" evidence="1">
    <location>
        <begin position="141"/>
        <end position="160"/>
    </location>
</feature>
<dbReference type="InterPro" id="IPR050706">
    <property type="entry name" value="Cyclic-di-GMP_PDE-like"/>
</dbReference>
<dbReference type="SUPFAM" id="SSF55073">
    <property type="entry name" value="Nucleotide cyclase"/>
    <property type="match status" value="1"/>
</dbReference>
<dbReference type="CDD" id="cd01949">
    <property type="entry name" value="GGDEF"/>
    <property type="match status" value="1"/>
</dbReference>